<dbReference type="Pfam" id="PF01970">
    <property type="entry name" value="TctA"/>
    <property type="match status" value="1"/>
</dbReference>
<feature type="transmembrane region" description="Helical" evidence="1">
    <location>
        <begin position="110"/>
        <end position="130"/>
    </location>
</feature>
<evidence type="ECO:0000256" key="1">
    <source>
        <dbReference type="SAM" id="Phobius"/>
    </source>
</evidence>
<dbReference type="AlphaFoldDB" id="A0A382UC52"/>
<dbReference type="EMBL" id="UINC01143131">
    <property type="protein sequence ID" value="SVD31874.1"/>
    <property type="molecule type" value="Genomic_DNA"/>
</dbReference>
<feature type="transmembrane region" description="Helical" evidence="1">
    <location>
        <begin position="63"/>
        <end position="90"/>
    </location>
</feature>
<keyword evidence="1" id="KW-0472">Membrane</keyword>
<gene>
    <name evidence="3" type="ORF">METZ01_LOCUS384728</name>
</gene>
<sequence length="142" mass="15127">HAILGAALVANVLTFAFMTVGARRVARLAKISPNVLIPVTLVFCILGSFALNNRWFDVWTMLGFGVIGFLMEKGHLPLAAFVIGFVLAPLAEKNLCSGLGASGGSYLELFTRPISLVFLLLAVTLVLLPLRAGKVRNSSSTL</sequence>
<reference evidence="3" key="1">
    <citation type="submission" date="2018-05" db="EMBL/GenBank/DDBJ databases">
        <authorList>
            <person name="Lanie J.A."/>
            <person name="Ng W.-L."/>
            <person name="Kazmierczak K.M."/>
            <person name="Andrzejewski T.M."/>
            <person name="Davidsen T.M."/>
            <person name="Wayne K.J."/>
            <person name="Tettelin H."/>
            <person name="Glass J.I."/>
            <person name="Rusch D."/>
            <person name="Podicherti R."/>
            <person name="Tsui H.-C.T."/>
            <person name="Winkler M.E."/>
        </authorList>
    </citation>
    <scope>NUCLEOTIDE SEQUENCE</scope>
</reference>
<evidence type="ECO:0000313" key="3">
    <source>
        <dbReference type="EMBL" id="SVD31874.1"/>
    </source>
</evidence>
<feature type="domain" description="DUF112" evidence="2">
    <location>
        <begin position="2"/>
        <end position="83"/>
    </location>
</feature>
<dbReference type="PANTHER" id="PTHR35342">
    <property type="entry name" value="TRICARBOXYLIC TRANSPORT PROTEIN"/>
    <property type="match status" value="1"/>
</dbReference>
<dbReference type="PANTHER" id="PTHR35342:SF5">
    <property type="entry name" value="TRICARBOXYLIC TRANSPORT PROTEIN"/>
    <property type="match status" value="1"/>
</dbReference>
<accession>A0A382UC52</accession>
<feature type="non-terminal residue" evidence="3">
    <location>
        <position position="1"/>
    </location>
</feature>
<evidence type="ECO:0000259" key="2">
    <source>
        <dbReference type="Pfam" id="PF01970"/>
    </source>
</evidence>
<protein>
    <recommendedName>
        <fullName evidence="2">DUF112 domain-containing protein</fullName>
    </recommendedName>
</protein>
<organism evidence="3">
    <name type="scientific">marine metagenome</name>
    <dbReference type="NCBI Taxonomy" id="408172"/>
    <lineage>
        <taxon>unclassified sequences</taxon>
        <taxon>metagenomes</taxon>
        <taxon>ecological metagenomes</taxon>
    </lineage>
</organism>
<name>A0A382UC52_9ZZZZ</name>
<keyword evidence="1" id="KW-1133">Transmembrane helix</keyword>
<proteinExistence type="predicted"/>
<feature type="transmembrane region" description="Helical" evidence="1">
    <location>
        <begin position="31"/>
        <end position="51"/>
    </location>
</feature>
<keyword evidence="1" id="KW-0812">Transmembrane</keyword>
<dbReference type="InterPro" id="IPR002823">
    <property type="entry name" value="DUF112_TM"/>
</dbReference>